<dbReference type="EMBL" id="KQ964618">
    <property type="protein sequence ID" value="KXN67703.1"/>
    <property type="molecule type" value="Genomic_DNA"/>
</dbReference>
<protein>
    <submittedName>
        <fullName evidence="1">Uncharacterized protein</fullName>
    </submittedName>
</protein>
<dbReference type="Proteomes" id="UP000070444">
    <property type="component" value="Unassembled WGS sequence"/>
</dbReference>
<keyword evidence="2" id="KW-1185">Reference proteome</keyword>
<name>A0A137NXV9_CONC2</name>
<organism evidence="1 2">
    <name type="scientific">Conidiobolus coronatus (strain ATCC 28846 / CBS 209.66 / NRRL 28638)</name>
    <name type="common">Delacroixia coronata</name>
    <dbReference type="NCBI Taxonomy" id="796925"/>
    <lineage>
        <taxon>Eukaryota</taxon>
        <taxon>Fungi</taxon>
        <taxon>Fungi incertae sedis</taxon>
        <taxon>Zoopagomycota</taxon>
        <taxon>Entomophthoromycotina</taxon>
        <taxon>Entomophthoromycetes</taxon>
        <taxon>Entomophthorales</taxon>
        <taxon>Ancylistaceae</taxon>
        <taxon>Conidiobolus</taxon>
    </lineage>
</organism>
<sequence>MYLSNIPKFMDSYEEEGLDIDFSLYFSNISIEFNTKTERFSIINCDDFIDSERLYQSLNHEEIQKFQSLVQNYIIEKFKENEFKIIQLTIDIPFEYIHPNNNIDKLYRDALFRPCNSQKFIIFLNCAELMGFWNFTNCIDQGIQAWSMINLKYHFYSYNLYIPNFNPVYKVKEFKYALIPLIH</sequence>
<evidence type="ECO:0000313" key="2">
    <source>
        <dbReference type="Proteomes" id="UP000070444"/>
    </source>
</evidence>
<dbReference type="AlphaFoldDB" id="A0A137NXV9"/>
<accession>A0A137NXV9</accession>
<reference evidence="1 2" key="1">
    <citation type="journal article" date="2015" name="Genome Biol. Evol.">
        <title>Phylogenomic analyses indicate that early fungi evolved digesting cell walls of algal ancestors of land plants.</title>
        <authorList>
            <person name="Chang Y."/>
            <person name="Wang S."/>
            <person name="Sekimoto S."/>
            <person name="Aerts A.L."/>
            <person name="Choi C."/>
            <person name="Clum A."/>
            <person name="LaButti K.M."/>
            <person name="Lindquist E.A."/>
            <person name="Yee Ngan C."/>
            <person name="Ohm R.A."/>
            <person name="Salamov A.A."/>
            <person name="Grigoriev I.V."/>
            <person name="Spatafora J.W."/>
            <person name="Berbee M.L."/>
        </authorList>
    </citation>
    <scope>NUCLEOTIDE SEQUENCE [LARGE SCALE GENOMIC DNA]</scope>
    <source>
        <strain evidence="1 2">NRRL 28638</strain>
    </source>
</reference>
<gene>
    <name evidence="1" type="ORF">CONCODRAFT_80031</name>
</gene>
<proteinExistence type="predicted"/>
<evidence type="ECO:0000313" key="1">
    <source>
        <dbReference type="EMBL" id="KXN67703.1"/>
    </source>
</evidence>